<protein>
    <recommendedName>
        <fullName evidence="2">HTH cro/C1-type domain-containing protein</fullName>
    </recommendedName>
</protein>
<reference evidence="3 4" key="1">
    <citation type="journal article" date="2015" name="Genome Announc.">
        <title>Expanding the biotechnology potential of lactobacilli through comparative genomics of 213 strains and associated genera.</title>
        <authorList>
            <person name="Sun Z."/>
            <person name="Harris H.M."/>
            <person name="McCann A."/>
            <person name="Guo C."/>
            <person name="Argimon S."/>
            <person name="Zhang W."/>
            <person name="Yang X."/>
            <person name="Jeffery I.B."/>
            <person name="Cooney J.C."/>
            <person name="Kagawa T.F."/>
            <person name="Liu W."/>
            <person name="Song Y."/>
            <person name="Salvetti E."/>
            <person name="Wrobel A."/>
            <person name="Rasinkangas P."/>
            <person name="Parkhill J."/>
            <person name="Rea M.C."/>
            <person name="O'Sullivan O."/>
            <person name="Ritari J."/>
            <person name="Douillard F.P."/>
            <person name="Paul Ross R."/>
            <person name="Yang R."/>
            <person name="Briner A.E."/>
            <person name="Felis G.E."/>
            <person name="de Vos W.M."/>
            <person name="Barrangou R."/>
            <person name="Klaenhammer T.R."/>
            <person name="Caufield P.W."/>
            <person name="Cui Y."/>
            <person name="Zhang H."/>
            <person name="O'Toole P.W."/>
        </authorList>
    </citation>
    <scope>NUCLEOTIDE SEQUENCE [LARGE SCALE GENOMIC DNA]</scope>
    <source>
        <strain evidence="3 4">DSM 19117</strain>
    </source>
</reference>
<evidence type="ECO:0000313" key="4">
    <source>
        <dbReference type="Proteomes" id="UP000051162"/>
    </source>
</evidence>
<dbReference type="AlphaFoldDB" id="A0A0R1KCZ0"/>
<dbReference type="STRING" id="1423773.FD30_GL000072"/>
<evidence type="ECO:0000313" key="3">
    <source>
        <dbReference type="EMBL" id="KRK78241.1"/>
    </source>
</evidence>
<dbReference type="PROSITE" id="PS50943">
    <property type="entry name" value="HTH_CROC1"/>
    <property type="match status" value="1"/>
</dbReference>
<dbReference type="SMART" id="SM00530">
    <property type="entry name" value="HTH_XRE"/>
    <property type="match status" value="1"/>
</dbReference>
<proteinExistence type="predicted"/>
<name>A0A0R1KCZ0_9LACO</name>
<dbReference type="SUPFAM" id="SSF47413">
    <property type="entry name" value="lambda repressor-like DNA-binding domains"/>
    <property type="match status" value="1"/>
</dbReference>
<dbReference type="PANTHER" id="PTHR46558">
    <property type="entry name" value="TRACRIPTIONAL REGULATORY PROTEIN-RELATED-RELATED"/>
    <property type="match status" value="1"/>
</dbReference>
<dbReference type="CDD" id="cd00093">
    <property type="entry name" value="HTH_XRE"/>
    <property type="match status" value="1"/>
</dbReference>
<accession>A0A0R1KCZ0</accession>
<gene>
    <name evidence="3" type="ORF">FD30_GL000072</name>
</gene>
<dbReference type="PATRIC" id="fig|1423773.3.peg.72"/>
<dbReference type="EMBL" id="AZDT01000001">
    <property type="protein sequence ID" value="KRK78241.1"/>
    <property type="molecule type" value="Genomic_DNA"/>
</dbReference>
<evidence type="ECO:0000256" key="1">
    <source>
        <dbReference type="ARBA" id="ARBA00023125"/>
    </source>
</evidence>
<keyword evidence="4" id="KW-1185">Reference proteome</keyword>
<dbReference type="InterPro" id="IPR010982">
    <property type="entry name" value="Lambda_DNA-bd_dom_sf"/>
</dbReference>
<feature type="domain" description="HTH cro/C1-type" evidence="2">
    <location>
        <begin position="11"/>
        <end position="65"/>
    </location>
</feature>
<dbReference type="PANTHER" id="PTHR46558:SF11">
    <property type="entry name" value="HTH-TYPE TRANSCRIPTIONAL REGULATOR XRE"/>
    <property type="match status" value="1"/>
</dbReference>
<keyword evidence="1" id="KW-0238">DNA-binding</keyword>
<evidence type="ECO:0000259" key="2">
    <source>
        <dbReference type="PROSITE" id="PS50943"/>
    </source>
</evidence>
<dbReference type="Proteomes" id="UP000051162">
    <property type="component" value="Unassembled WGS sequence"/>
</dbReference>
<dbReference type="Gene3D" id="1.10.260.40">
    <property type="entry name" value="lambda repressor-like DNA-binding domains"/>
    <property type="match status" value="1"/>
</dbReference>
<comment type="caution">
    <text evidence="3">The sequence shown here is derived from an EMBL/GenBank/DDBJ whole genome shotgun (WGS) entry which is preliminary data.</text>
</comment>
<dbReference type="Pfam" id="PF01381">
    <property type="entry name" value="HTH_3"/>
    <property type="match status" value="1"/>
</dbReference>
<organism evidence="3 4">
    <name type="scientific">Levilactobacillus namurensis DSM 19117</name>
    <dbReference type="NCBI Taxonomy" id="1423773"/>
    <lineage>
        <taxon>Bacteria</taxon>
        <taxon>Bacillati</taxon>
        <taxon>Bacillota</taxon>
        <taxon>Bacilli</taxon>
        <taxon>Lactobacillales</taxon>
        <taxon>Lactobacillaceae</taxon>
        <taxon>Levilactobacillus</taxon>
    </lineage>
</organism>
<dbReference type="InterPro" id="IPR001387">
    <property type="entry name" value="Cro/C1-type_HTH"/>
</dbReference>
<dbReference type="GO" id="GO:0003677">
    <property type="term" value="F:DNA binding"/>
    <property type="evidence" value="ECO:0007669"/>
    <property type="project" value="UniProtKB-KW"/>
</dbReference>
<sequence>MIMEVNIGPVLINQRKQHHITQQQLADFVGVSKAAVSKWETGQSYPDITLLPSLAAYFNLQIDDLLDYEPQLSTSEIQNIYNTLKKSFTTEPGEEVLTKLRSLIRRYYACYPFIQQMGLLILNHFTSLPGKDVADKQARYVAEARQLFIHVRENTDDTTLKLNARNLEAYTLILLHKPQEVLTLLGTATPTYLPAENLIATAYQMQHDTEKAQAVYQSAMYQHASVGMNYFTNYLTLLTADPAKFTETYRRGKAYAEVFKMATLNPLVYLNFLLATIMGLAQQQQTTVLFQVLTHYVDVLSHTEFPPVLHGDAYFDQIDDWLDTLDSGHQTPRNATMVQQQLVDIIQQDPTLAAYRSDKRWLPLARKLKEVGQHGPQ</sequence>